<feature type="transmembrane region" description="Helical" evidence="12">
    <location>
        <begin position="326"/>
        <end position="348"/>
    </location>
</feature>
<dbReference type="Pfam" id="PF05631">
    <property type="entry name" value="MFS_5"/>
    <property type="match status" value="1"/>
</dbReference>
<name>A0AAN6X0Q7_9PEZI</name>
<evidence type="ECO:0000256" key="6">
    <source>
        <dbReference type="ARBA" id="ARBA00022692"/>
    </source>
</evidence>
<feature type="transmembrane region" description="Helical" evidence="12">
    <location>
        <begin position="138"/>
        <end position="156"/>
    </location>
</feature>
<keyword evidence="7 12" id="KW-1133">Transmembrane helix</keyword>
<accession>A0AAN6X0Q7</accession>
<evidence type="ECO:0000256" key="4">
    <source>
        <dbReference type="ARBA" id="ARBA00022448"/>
    </source>
</evidence>
<evidence type="ECO:0000313" key="13">
    <source>
        <dbReference type="EMBL" id="KAK4189417.1"/>
    </source>
</evidence>
<dbReference type="GO" id="GO:0015098">
    <property type="term" value="F:molybdate ion transmembrane transporter activity"/>
    <property type="evidence" value="ECO:0007669"/>
    <property type="project" value="InterPro"/>
</dbReference>
<feature type="transmembrane region" description="Helical" evidence="12">
    <location>
        <begin position="369"/>
        <end position="387"/>
    </location>
</feature>
<feature type="transmembrane region" description="Helical" evidence="12">
    <location>
        <begin position="457"/>
        <end position="477"/>
    </location>
</feature>
<protein>
    <recommendedName>
        <fullName evidence="3">Molybdate-anion transporter</fullName>
    </recommendedName>
    <alternativeName>
        <fullName evidence="10">Major facilitator superfamily domain-containing protein 5</fullName>
    </alternativeName>
    <alternativeName>
        <fullName evidence="11">Molybdate transporter 2 homolog</fullName>
    </alternativeName>
</protein>
<evidence type="ECO:0000256" key="11">
    <source>
        <dbReference type="ARBA" id="ARBA00032555"/>
    </source>
</evidence>
<dbReference type="PANTHER" id="PTHR23516:SF1">
    <property type="entry name" value="MOLYBDATE-ANION TRANSPORTER"/>
    <property type="match status" value="1"/>
</dbReference>
<dbReference type="GO" id="GO:0005886">
    <property type="term" value="C:plasma membrane"/>
    <property type="evidence" value="ECO:0007669"/>
    <property type="project" value="UniProtKB-SubCell"/>
</dbReference>
<gene>
    <name evidence="13" type="ORF">QBC35DRAFT_472638</name>
</gene>
<keyword evidence="6 12" id="KW-0812">Transmembrane</keyword>
<evidence type="ECO:0000256" key="3">
    <source>
        <dbReference type="ARBA" id="ARBA00021242"/>
    </source>
</evidence>
<feature type="transmembrane region" description="Helical" evidence="12">
    <location>
        <begin position="393"/>
        <end position="415"/>
    </location>
</feature>
<evidence type="ECO:0000256" key="10">
    <source>
        <dbReference type="ARBA" id="ARBA00030646"/>
    </source>
</evidence>
<feature type="transmembrane region" description="Helical" evidence="12">
    <location>
        <begin position="201"/>
        <end position="220"/>
    </location>
</feature>
<feature type="transmembrane region" description="Helical" evidence="12">
    <location>
        <begin position="427"/>
        <end position="445"/>
    </location>
</feature>
<reference evidence="13" key="2">
    <citation type="submission" date="2023-05" db="EMBL/GenBank/DDBJ databases">
        <authorList>
            <consortium name="Lawrence Berkeley National Laboratory"/>
            <person name="Steindorff A."/>
            <person name="Hensen N."/>
            <person name="Bonometti L."/>
            <person name="Westerberg I."/>
            <person name="Brannstrom I.O."/>
            <person name="Guillou S."/>
            <person name="Cros-Aarteil S."/>
            <person name="Calhoun S."/>
            <person name="Haridas S."/>
            <person name="Kuo A."/>
            <person name="Mondo S."/>
            <person name="Pangilinan J."/>
            <person name="Riley R."/>
            <person name="Labutti K."/>
            <person name="Andreopoulos B."/>
            <person name="Lipzen A."/>
            <person name="Chen C."/>
            <person name="Yanf M."/>
            <person name="Daum C."/>
            <person name="Ng V."/>
            <person name="Clum A."/>
            <person name="Ohm R."/>
            <person name="Martin F."/>
            <person name="Silar P."/>
            <person name="Natvig D."/>
            <person name="Lalanne C."/>
            <person name="Gautier V."/>
            <person name="Ament-Velasquez S.L."/>
            <person name="Kruys A."/>
            <person name="Hutchinson M.I."/>
            <person name="Powell A.J."/>
            <person name="Barry K."/>
            <person name="Miller A.N."/>
            <person name="Grigoriev I.V."/>
            <person name="Debuchy R."/>
            <person name="Gladieux P."/>
            <person name="Thoren M.H."/>
            <person name="Johannesson H."/>
        </authorList>
    </citation>
    <scope>NUCLEOTIDE SEQUENCE</scope>
    <source>
        <strain evidence="13">PSN309</strain>
    </source>
</reference>
<feature type="transmembrane region" description="Helical" evidence="12">
    <location>
        <begin position="79"/>
        <end position="98"/>
    </location>
</feature>
<evidence type="ECO:0000256" key="7">
    <source>
        <dbReference type="ARBA" id="ARBA00022989"/>
    </source>
</evidence>
<organism evidence="13 14">
    <name type="scientific">Podospora australis</name>
    <dbReference type="NCBI Taxonomy" id="1536484"/>
    <lineage>
        <taxon>Eukaryota</taxon>
        <taxon>Fungi</taxon>
        <taxon>Dikarya</taxon>
        <taxon>Ascomycota</taxon>
        <taxon>Pezizomycotina</taxon>
        <taxon>Sordariomycetes</taxon>
        <taxon>Sordariomycetidae</taxon>
        <taxon>Sordariales</taxon>
        <taxon>Podosporaceae</taxon>
        <taxon>Podospora</taxon>
    </lineage>
</organism>
<comment type="function">
    <text evidence="1">Mediates high-affinity intracellular uptake of the rare oligo-element molybdenum.</text>
</comment>
<keyword evidence="5" id="KW-1003">Cell membrane</keyword>
<dbReference type="GO" id="GO:0006811">
    <property type="term" value="P:monoatomic ion transport"/>
    <property type="evidence" value="ECO:0007669"/>
    <property type="project" value="UniProtKB-KW"/>
</dbReference>
<comment type="caution">
    <text evidence="13">The sequence shown here is derived from an EMBL/GenBank/DDBJ whole genome shotgun (WGS) entry which is preliminary data.</text>
</comment>
<proteinExistence type="predicted"/>
<keyword evidence="4" id="KW-0813">Transport</keyword>
<feature type="transmembrane region" description="Helical" evidence="12">
    <location>
        <begin position="110"/>
        <end position="131"/>
    </location>
</feature>
<feature type="transmembrane region" description="Helical" evidence="12">
    <location>
        <begin position="232"/>
        <end position="252"/>
    </location>
</feature>
<evidence type="ECO:0000256" key="2">
    <source>
        <dbReference type="ARBA" id="ARBA00004651"/>
    </source>
</evidence>
<sequence>MAVKVNIYYISLFVLLPMTVLLMIRNILLGCIRRFLARRKARKDPNYNAENDQSNEKDLDPEVIKDHEARAFQIKFLKVYLLAMAADWLQGPYTYPLLKTEFDYGERTVAMLYMTTFISAAICSLFVGFLADKFGRRKAGLAFCVIHSLSALTVFVPNIHVLFVGQALGGLGLAMLWTVFESWMVTEWNTRELGDERLGTMFGIMVRANCSAAVVGGILGDFVVRTFKSKKGPFAAGVVFEVIAAVMMMLTWNENYGQPKDTNTEDRQTTKQALKQLGDIKLWALSFISCCWEGTNFLVNFFWAGILQDAHDITIDKGPDYDDVPYGPVFAVFMLFMILGSLLFSAIVKRTMDKATPQPLWKRIVTAPQNLLGIVIFFGGASLVLCVNVSIEIVIFIGFLLFEFCNGIYVPSVAYQRGLIVNEGNRAGLYGLMKLPHYVFVIVALATAVEDHSHRKIVILACFSALVLAALASFFGLRRSPASSQKGAIDLEQVEDISDDGSSLADTVSVTEKKLLVKSTTFGKN</sequence>
<dbReference type="Gene3D" id="1.20.1250.20">
    <property type="entry name" value="MFS general substrate transporter like domains"/>
    <property type="match status" value="1"/>
</dbReference>
<dbReference type="SUPFAM" id="SSF103473">
    <property type="entry name" value="MFS general substrate transporter"/>
    <property type="match status" value="1"/>
</dbReference>
<evidence type="ECO:0000313" key="14">
    <source>
        <dbReference type="Proteomes" id="UP001302126"/>
    </source>
</evidence>
<comment type="subcellular location">
    <subcellularLocation>
        <location evidence="2">Cell membrane</location>
        <topology evidence="2">Multi-pass membrane protein</topology>
    </subcellularLocation>
</comment>
<evidence type="ECO:0000256" key="5">
    <source>
        <dbReference type="ARBA" id="ARBA00022475"/>
    </source>
</evidence>
<evidence type="ECO:0000256" key="12">
    <source>
        <dbReference type="SAM" id="Phobius"/>
    </source>
</evidence>
<dbReference type="InterPro" id="IPR036259">
    <property type="entry name" value="MFS_trans_sf"/>
</dbReference>
<keyword evidence="14" id="KW-1185">Reference proteome</keyword>
<keyword evidence="8" id="KW-0406">Ion transport</keyword>
<evidence type="ECO:0000256" key="9">
    <source>
        <dbReference type="ARBA" id="ARBA00023136"/>
    </source>
</evidence>
<dbReference type="AlphaFoldDB" id="A0AAN6X0Q7"/>
<feature type="transmembrane region" description="Helical" evidence="12">
    <location>
        <begin position="6"/>
        <end position="32"/>
    </location>
</feature>
<evidence type="ECO:0000256" key="8">
    <source>
        <dbReference type="ARBA" id="ARBA00023065"/>
    </source>
</evidence>
<dbReference type="InterPro" id="IPR008509">
    <property type="entry name" value="MOT2/MFSD5"/>
</dbReference>
<evidence type="ECO:0000256" key="1">
    <source>
        <dbReference type="ARBA" id="ARBA00003019"/>
    </source>
</evidence>
<keyword evidence="9 12" id="KW-0472">Membrane</keyword>
<reference evidence="13" key="1">
    <citation type="journal article" date="2023" name="Mol. Phylogenet. Evol.">
        <title>Genome-scale phylogeny and comparative genomics of the fungal order Sordariales.</title>
        <authorList>
            <person name="Hensen N."/>
            <person name="Bonometti L."/>
            <person name="Westerberg I."/>
            <person name="Brannstrom I.O."/>
            <person name="Guillou S."/>
            <person name="Cros-Aarteil S."/>
            <person name="Calhoun S."/>
            <person name="Haridas S."/>
            <person name="Kuo A."/>
            <person name="Mondo S."/>
            <person name="Pangilinan J."/>
            <person name="Riley R."/>
            <person name="LaButti K."/>
            <person name="Andreopoulos B."/>
            <person name="Lipzen A."/>
            <person name="Chen C."/>
            <person name="Yan M."/>
            <person name="Daum C."/>
            <person name="Ng V."/>
            <person name="Clum A."/>
            <person name="Steindorff A."/>
            <person name="Ohm R.A."/>
            <person name="Martin F."/>
            <person name="Silar P."/>
            <person name="Natvig D.O."/>
            <person name="Lalanne C."/>
            <person name="Gautier V."/>
            <person name="Ament-Velasquez S.L."/>
            <person name="Kruys A."/>
            <person name="Hutchinson M.I."/>
            <person name="Powell A.J."/>
            <person name="Barry K."/>
            <person name="Miller A.N."/>
            <person name="Grigoriev I.V."/>
            <person name="Debuchy R."/>
            <person name="Gladieux P."/>
            <person name="Hiltunen Thoren M."/>
            <person name="Johannesson H."/>
        </authorList>
    </citation>
    <scope>NUCLEOTIDE SEQUENCE</scope>
    <source>
        <strain evidence="13">PSN309</strain>
    </source>
</reference>
<dbReference type="Proteomes" id="UP001302126">
    <property type="component" value="Unassembled WGS sequence"/>
</dbReference>
<dbReference type="PANTHER" id="PTHR23516">
    <property type="entry name" value="SAM (S-ADENOSYL METHIONINE) TRANSPORTER"/>
    <property type="match status" value="1"/>
</dbReference>
<dbReference type="EMBL" id="MU864375">
    <property type="protein sequence ID" value="KAK4189417.1"/>
    <property type="molecule type" value="Genomic_DNA"/>
</dbReference>